<keyword evidence="2" id="KW-1185">Reference proteome</keyword>
<organism evidence="1 2">
    <name type="scientific">Corynebacterium urogenitale</name>
    <dbReference type="NCBI Taxonomy" id="2487892"/>
    <lineage>
        <taxon>Bacteria</taxon>
        <taxon>Bacillati</taxon>
        <taxon>Actinomycetota</taxon>
        <taxon>Actinomycetes</taxon>
        <taxon>Mycobacteriales</taxon>
        <taxon>Corynebacteriaceae</taxon>
        <taxon>Corynebacterium</taxon>
    </lineage>
</organism>
<name>A0A5J6Z9B4_9CORY</name>
<protein>
    <submittedName>
        <fullName evidence="1">Uncharacterized protein</fullName>
    </submittedName>
</protein>
<dbReference type="Proteomes" id="UP000326711">
    <property type="component" value="Chromosome"/>
</dbReference>
<evidence type="ECO:0000313" key="1">
    <source>
        <dbReference type="EMBL" id="QFQ02283.1"/>
    </source>
</evidence>
<proteinExistence type="predicted"/>
<dbReference type="AlphaFoldDB" id="A0A5J6Z9B4"/>
<dbReference type="EMBL" id="CP045032">
    <property type="protein sequence ID" value="QFQ02283.1"/>
    <property type="molecule type" value="Genomic_DNA"/>
</dbReference>
<dbReference type="RefSeq" id="WP_151902667.1">
    <property type="nucleotide sequence ID" value="NZ_CP045032.1"/>
</dbReference>
<evidence type="ECO:0000313" key="2">
    <source>
        <dbReference type="Proteomes" id="UP000326711"/>
    </source>
</evidence>
<dbReference type="KEGG" id="cuo:CUROG_04540"/>
<accession>A0A5J6Z9B4</accession>
<sequence length="126" mass="13784">MNPEEMMPLTRAAEELGIAPEELVQEMILSGEITKLEGEILLQVEPELRLRSGEEGLIYNLPGLLWAEVAGGLLRVVVSSTAEGVEEIEVLSRLVEDLGLVCVDTTLSYNPEYFGGIVSVSHYLLV</sequence>
<gene>
    <name evidence="1" type="ORF">CUROG_04540</name>
</gene>
<reference evidence="2" key="1">
    <citation type="submission" date="2019-10" db="EMBL/GenBank/DDBJ databases">
        <title>Complete genome sequence of Corynebacterium urogenitalis DSM 108747, isolated from the genital tract of a cow.</title>
        <authorList>
            <person name="Ruckert C."/>
            <person name="Ballas P."/>
            <person name="Wagener K."/>
            <person name="Drillich M."/>
            <person name="Kaempfer P."/>
            <person name="Busse H.-J."/>
            <person name="Ehling-Schulz M."/>
        </authorList>
    </citation>
    <scope>NUCLEOTIDE SEQUENCE [LARGE SCALE GENOMIC DNA]</scope>
    <source>
        <strain evidence="2">LMM 1652</strain>
    </source>
</reference>